<evidence type="ECO:0000313" key="6">
    <source>
        <dbReference type="EMBL" id="HIU69019.1"/>
    </source>
</evidence>
<name>A0A9D1SND6_9FIRM</name>
<evidence type="ECO:0000256" key="2">
    <source>
        <dbReference type="ARBA" id="ARBA00022692"/>
    </source>
</evidence>
<comment type="subcellular location">
    <subcellularLocation>
        <location evidence="1">Membrane</location>
        <topology evidence="1">Multi-pass membrane protein</topology>
    </subcellularLocation>
</comment>
<dbReference type="Proteomes" id="UP000824125">
    <property type="component" value="Unassembled WGS sequence"/>
</dbReference>
<dbReference type="Pfam" id="PF02674">
    <property type="entry name" value="Colicin_V"/>
    <property type="match status" value="2"/>
</dbReference>
<feature type="transmembrane region" description="Helical" evidence="5">
    <location>
        <begin position="126"/>
        <end position="151"/>
    </location>
</feature>
<keyword evidence="4 5" id="KW-0472">Membrane</keyword>
<dbReference type="InterPro" id="IPR003825">
    <property type="entry name" value="Colicin-V_CvpA"/>
</dbReference>
<reference evidence="6" key="2">
    <citation type="journal article" date="2021" name="PeerJ">
        <title>Extensive microbial diversity within the chicken gut microbiome revealed by metagenomics and culture.</title>
        <authorList>
            <person name="Gilroy R."/>
            <person name="Ravi A."/>
            <person name="Getino M."/>
            <person name="Pursley I."/>
            <person name="Horton D.L."/>
            <person name="Alikhan N.F."/>
            <person name="Baker D."/>
            <person name="Gharbi K."/>
            <person name="Hall N."/>
            <person name="Watson M."/>
            <person name="Adriaenssens E.M."/>
            <person name="Foster-Nyarko E."/>
            <person name="Jarju S."/>
            <person name="Secka A."/>
            <person name="Antonio M."/>
            <person name="Oren A."/>
            <person name="Chaudhuri R.R."/>
            <person name="La Ragione R."/>
            <person name="Hildebrand F."/>
            <person name="Pallen M.J."/>
        </authorList>
    </citation>
    <scope>NUCLEOTIDE SEQUENCE</scope>
    <source>
        <strain evidence="6">CHK176-6737</strain>
    </source>
</reference>
<dbReference type="PANTHER" id="PTHR37306:SF1">
    <property type="entry name" value="COLICIN V PRODUCTION PROTEIN"/>
    <property type="match status" value="1"/>
</dbReference>
<keyword evidence="3 5" id="KW-1133">Transmembrane helix</keyword>
<evidence type="ECO:0000256" key="3">
    <source>
        <dbReference type="ARBA" id="ARBA00022989"/>
    </source>
</evidence>
<evidence type="ECO:0000256" key="4">
    <source>
        <dbReference type="ARBA" id="ARBA00023136"/>
    </source>
</evidence>
<evidence type="ECO:0000313" key="7">
    <source>
        <dbReference type="Proteomes" id="UP000824125"/>
    </source>
</evidence>
<keyword evidence="2 5" id="KW-0812">Transmembrane</keyword>
<feature type="transmembrane region" description="Helical" evidence="5">
    <location>
        <begin position="172"/>
        <end position="196"/>
    </location>
</feature>
<feature type="transmembrane region" description="Helical" evidence="5">
    <location>
        <begin position="6"/>
        <end position="24"/>
    </location>
</feature>
<comment type="caution">
    <text evidence="6">The sequence shown here is derived from an EMBL/GenBank/DDBJ whole genome shotgun (WGS) entry which is preliminary data.</text>
</comment>
<evidence type="ECO:0000256" key="5">
    <source>
        <dbReference type="SAM" id="Phobius"/>
    </source>
</evidence>
<accession>A0A9D1SND6</accession>
<reference evidence="6" key="1">
    <citation type="submission" date="2020-10" db="EMBL/GenBank/DDBJ databases">
        <authorList>
            <person name="Gilroy R."/>
        </authorList>
    </citation>
    <scope>NUCLEOTIDE SEQUENCE</scope>
    <source>
        <strain evidence="6">CHK176-6737</strain>
    </source>
</reference>
<dbReference type="EMBL" id="DVNM01000018">
    <property type="protein sequence ID" value="HIU69019.1"/>
    <property type="molecule type" value="Genomic_DNA"/>
</dbReference>
<dbReference type="GO" id="GO:0016020">
    <property type="term" value="C:membrane"/>
    <property type="evidence" value="ECO:0007669"/>
    <property type="project" value="UniProtKB-SubCell"/>
</dbReference>
<feature type="transmembrane region" description="Helical" evidence="5">
    <location>
        <begin position="31"/>
        <end position="53"/>
    </location>
</feature>
<dbReference type="GO" id="GO:0009403">
    <property type="term" value="P:toxin biosynthetic process"/>
    <property type="evidence" value="ECO:0007669"/>
    <property type="project" value="InterPro"/>
</dbReference>
<proteinExistence type="predicted"/>
<dbReference type="AlphaFoldDB" id="A0A9D1SND6"/>
<sequence>MSYIDLIILVVMALVVFSGCHKGFVRTLFSLAKFVVTIPLAFLFSDWLTPYVMRDLVTPYALEQLETKLQTVSGSGSVAEAVRSVLPFLPDSAADSLQQQWDLAVAADPAFVQHLFDNTIEPVANIVVQVLVFLAACLVLSIALWLISLLLKPKKDSTLGKADRVFGGVLGFVKAVMLLFVFCTIIQVLSTFLASFESSSLAQALEQSFIIRQINTINPFNDFV</sequence>
<evidence type="ECO:0000256" key="1">
    <source>
        <dbReference type="ARBA" id="ARBA00004141"/>
    </source>
</evidence>
<protein>
    <submittedName>
        <fullName evidence="6">CvpA family protein</fullName>
    </submittedName>
</protein>
<gene>
    <name evidence="6" type="ORF">IAD23_03595</name>
</gene>
<organism evidence="6 7">
    <name type="scientific">Candidatus Scybalenecus merdavium</name>
    <dbReference type="NCBI Taxonomy" id="2840939"/>
    <lineage>
        <taxon>Bacteria</taxon>
        <taxon>Bacillati</taxon>
        <taxon>Bacillota</taxon>
        <taxon>Clostridia</taxon>
        <taxon>Eubacteriales</taxon>
        <taxon>Oscillospiraceae</taxon>
        <taxon>Oscillospiraceae incertae sedis</taxon>
        <taxon>Candidatus Scybalenecus</taxon>
    </lineage>
</organism>
<dbReference type="PANTHER" id="PTHR37306">
    <property type="entry name" value="COLICIN V PRODUCTION PROTEIN"/>
    <property type="match status" value="1"/>
</dbReference>